<organism evidence="1 2">
    <name type="scientific">Seohaeicola zhoushanensis</name>
    <dbReference type="NCBI Taxonomy" id="1569283"/>
    <lineage>
        <taxon>Bacteria</taxon>
        <taxon>Pseudomonadati</taxon>
        <taxon>Pseudomonadota</taxon>
        <taxon>Alphaproteobacteria</taxon>
        <taxon>Rhodobacterales</taxon>
        <taxon>Roseobacteraceae</taxon>
        <taxon>Seohaeicola</taxon>
    </lineage>
</organism>
<dbReference type="SUPFAM" id="SSF53335">
    <property type="entry name" value="S-adenosyl-L-methionine-dependent methyltransferases"/>
    <property type="match status" value="1"/>
</dbReference>
<dbReference type="InterPro" id="IPR029063">
    <property type="entry name" value="SAM-dependent_MTases_sf"/>
</dbReference>
<dbReference type="Proteomes" id="UP000626220">
    <property type="component" value="Unassembled WGS sequence"/>
</dbReference>
<evidence type="ECO:0000313" key="1">
    <source>
        <dbReference type="EMBL" id="GHF41250.1"/>
    </source>
</evidence>
<dbReference type="EMBL" id="BNCJ01000002">
    <property type="protein sequence ID" value="GHF41250.1"/>
    <property type="molecule type" value="Genomic_DNA"/>
</dbReference>
<gene>
    <name evidence="1" type="ORF">GCM10017056_11070</name>
</gene>
<evidence type="ECO:0000313" key="2">
    <source>
        <dbReference type="Proteomes" id="UP000626220"/>
    </source>
</evidence>
<proteinExistence type="predicted"/>
<name>A0A8J3GUU8_9RHOB</name>
<comment type="caution">
    <text evidence="1">The sequence shown here is derived from an EMBL/GenBank/DDBJ whole genome shotgun (WGS) entry which is preliminary data.</text>
</comment>
<evidence type="ECO:0008006" key="3">
    <source>
        <dbReference type="Google" id="ProtNLM"/>
    </source>
</evidence>
<dbReference type="AlphaFoldDB" id="A0A8J3GUU8"/>
<keyword evidence="2" id="KW-1185">Reference proteome</keyword>
<protein>
    <recommendedName>
        <fullName evidence="3">Class I SAM-dependent methyltransferase</fullName>
    </recommendedName>
</protein>
<reference evidence="1" key="2">
    <citation type="submission" date="2020-09" db="EMBL/GenBank/DDBJ databases">
        <authorList>
            <person name="Sun Q."/>
            <person name="Kim S."/>
        </authorList>
    </citation>
    <scope>NUCLEOTIDE SEQUENCE</scope>
    <source>
        <strain evidence="1">KCTC 42650</strain>
    </source>
</reference>
<sequence length="270" mass="30553">MNIWRRLFYKKRKFYDDDFDWDNYTSDSYQRRLEGDVETNYRAVSEAGQLRFDKASGTVISEGTPIHPNQQLILEVIGRLGPASVHEVGCGGGDHIANVARLYPQVRVSGGDRGDTQLELARERHPELVGKLGLQDITMPFSHHWPGAELVYSQAVVMHIHTAVSHFVALSNMVRQASKYVLLMENHQCHNFVADLQLLFENGHLAWDTLHIHRFDGSTGARAALLSKTALDLPVLKSDVQLREGLDPSYRRLRRADEDSARAIAGFRRP</sequence>
<accession>A0A8J3GUU8</accession>
<dbReference type="Gene3D" id="3.40.50.150">
    <property type="entry name" value="Vaccinia Virus protein VP39"/>
    <property type="match status" value="1"/>
</dbReference>
<dbReference type="RefSeq" id="WP_189679038.1">
    <property type="nucleotide sequence ID" value="NZ_BNCJ01000002.1"/>
</dbReference>
<reference evidence="1" key="1">
    <citation type="journal article" date="2014" name="Int. J. Syst. Evol. Microbiol.">
        <title>Complete genome sequence of Corynebacterium casei LMG S-19264T (=DSM 44701T), isolated from a smear-ripened cheese.</title>
        <authorList>
            <consortium name="US DOE Joint Genome Institute (JGI-PGF)"/>
            <person name="Walter F."/>
            <person name="Albersmeier A."/>
            <person name="Kalinowski J."/>
            <person name="Ruckert C."/>
        </authorList>
    </citation>
    <scope>NUCLEOTIDE SEQUENCE</scope>
    <source>
        <strain evidence="1">KCTC 42650</strain>
    </source>
</reference>